<name>A0A934S958_9BACT</name>
<feature type="transmembrane region" description="Helical" evidence="1">
    <location>
        <begin position="9"/>
        <end position="28"/>
    </location>
</feature>
<keyword evidence="1" id="KW-1133">Transmembrane helix</keyword>
<accession>A0A934S958</accession>
<evidence type="ECO:0000313" key="2">
    <source>
        <dbReference type="EMBL" id="MBK1881967.1"/>
    </source>
</evidence>
<comment type="caution">
    <text evidence="2">The sequence shown here is derived from an EMBL/GenBank/DDBJ whole genome shotgun (WGS) entry which is preliminary data.</text>
</comment>
<dbReference type="EMBL" id="JAENIJ010000007">
    <property type="protein sequence ID" value="MBK1881967.1"/>
    <property type="molecule type" value="Genomic_DNA"/>
</dbReference>
<dbReference type="RefSeq" id="WP_200268650.1">
    <property type="nucleotide sequence ID" value="NZ_JAENIJ010000007.1"/>
</dbReference>
<gene>
    <name evidence="2" type="ORF">JIN85_06045</name>
</gene>
<protein>
    <submittedName>
        <fullName evidence="2">Uncharacterized protein</fullName>
    </submittedName>
</protein>
<reference evidence="2" key="1">
    <citation type="submission" date="2021-01" db="EMBL/GenBank/DDBJ databases">
        <title>Modified the classification status of verrucomicrobia.</title>
        <authorList>
            <person name="Feng X."/>
        </authorList>
    </citation>
    <scope>NUCLEOTIDE SEQUENCE</scope>
    <source>
        <strain evidence="2">KCTC 22041</strain>
    </source>
</reference>
<dbReference type="AlphaFoldDB" id="A0A934S958"/>
<evidence type="ECO:0000313" key="3">
    <source>
        <dbReference type="Proteomes" id="UP000603141"/>
    </source>
</evidence>
<dbReference type="Proteomes" id="UP000603141">
    <property type="component" value="Unassembled WGS sequence"/>
</dbReference>
<evidence type="ECO:0000256" key="1">
    <source>
        <dbReference type="SAM" id="Phobius"/>
    </source>
</evidence>
<sequence>MKRNGLHNTLIIAGSAVFGGVILWQVWVGHPIQVLVISCAIYAGFLVLTYLIALVLVPRSIRTAPQMPYEFRSLALGKITSEIATLLLSATSVEERSSGGITHYLYRLTQEMPNGLWICEIETAQDSIIALKRKFESGASQLFDTGNQVGEGIFIYDQIIGG</sequence>
<keyword evidence="1" id="KW-0472">Membrane</keyword>
<organism evidence="2 3">
    <name type="scientific">Luteolibacter pohnpeiensis</name>
    <dbReference type="NCBI Taxonomy" id="454153"/>
    <lineage>
        <taxon>Bacteria</taxon>
        <taxon>Pseudomonadati</taxon>
        <taxon>Verrucomicrobiota</taxon>
        <taxon>Verrucomicrobiia</taxon>
        <taxon>Verrucomicrobiales</taxon>
        <taxon>Verrucomicrobiaceae</taxon>
        <taxon>Luteolibacter</taxon>
    </lineage>
</organism>
<keyword evidence="1" id="KW-0812">Transmembrane</keyword>
<feature type="transmembrane region" description="Helical" evidence="1">
    <location>
        <begin position="34"/>
        <end position="57"/>
    </location>
</feature>
<keyword evidence="3" id="KW-1185">Reference proteome</keyword>
<proteinExistence type="predicted"/>